<evidence type="ECO:0000256" key="1">
    <source>
        <dbReference type="ARBA" id="ARBA00022737"/>
    </source>
</evidence>
<feature type="repeat" description="ANK" evidence="3">
    <location>
        <begin position="62"/>
        <end position="94"/>
    </location>
</feature>
<dbReference type="PANTHER" id="PTHR24171:SF9">
    <property type="entry name" value="ANKYRIN REPEAT DOMAIN-CONTAINING PROTEIN 39"/>
    <property type="match status" value="1"/>
</dbReference>
<feature type="repeat" description="ANK" evidence="3">
    <location>
        <begin position="128"/>
        <end position="160"/>
    </location>
</feature>
<accession>A0A842HDB1</accession>
<dbReference type="PANTHER" id="PTHR24171">
    <property type="entry name" value="ANKYRIN REPEAT DOMAIN-CONTAINING PROTEIN 39-RELATED"/>
    <property type="match status" value="1"/>
</dbReference>
<dbReference type="Proteomes" id="UP000546464">
    <property type="component" value="Unassembled WGS sequence"/>
</dbReference>
<dbReference type="Gene3D" id="1.25.40.20">
    <property type="entry name" value="Ankyrin repeat-containing domain"/>
    <property type="match status" value="1"/>
</dbReference>
<keyword evidence="1" id="KW-0677">Repeat</keyword>
<reference evidence="4 5" key="1">
    <citation type="submission" date="2020-07" db="EMBL/GenBank/DDBJ databases">
        <authorList>
            <person name="Feng X."/>
        </authorList>
    </citation>
    <scope>NUCLEOTIDE SEQUENCE [LARGE SCALE GENOMIC DNA]</scope>
    <source>
        <strain evidence="4 5">JCM31066</strain>
    </source>
</reference>
<comment type="caution">
    <text evidence="4">The sequence shown here is derived from an EMBL/GenBank/DDBJ whole genome shotgun (WGS) entry which is preliminary data.</text>
</comment>
<keyword evidence="5" id="KW-1185">Reference proteome</keyword>
<dbReference type="RefSeq" id="WP_185674360.1">
    <property type="nucleotide sequence ID" value="NZ_JACHVB010000013.1"/>
</dbReference>
<dbReference type="SMART" id="SM00248">
    <property type="entry name" value="ANK"/>
    <property type="match status" value="3"/>
</dbReference>
<gene>
    <name evidence="4" type="ORF">H5P28_03665</name>
</gene>
<evidence type="ECO:0000313" key="4">
    <source>
        <dbReference type="EMBL" id="MBC2593351.1"/>
    </source>
</evidence>
<dbReference type="Pfam" id="PF12796">
    <property type="entry name" value="Ank_2"/>
    <property type="match status" value="1"/>
</dbReference>
<dbReference type="AlphaFoldDB" id="A0A842HDB1"/>
<sequence>MPALHPSQPDTSARSVVNLTEAEEARYAELQRQALDFARHGETATLRLMVESGLPVNLCDHKGQSLLMLASYNGHLDTTQMLLSLGAEVDRRNDRGQTPLGGVAFKGYRELAELLVSHGADIEADNGGGMTPLSFAALFGRRDVVAFLKSQGAKLRMRDHFLGIGGSLLKRIVM</sequence>
<feature type="repeat" description="ANK" evidence="3">
    <location>
        <begin position="95"/>
        <end position="127"/>
    </location>
</feature>
<evidence type="ECO:0000256" key="3">
    <source>
        <dbReference type="PROSITE-ProRule" id="PRU00023"/>
    </source>
</evidence>
<keyword evidence="2 3" id="KW-0040">ANK repeat</keyword>
<dbReference type="Pfam" id="PF13637">
    <property type="entry name" value="Ank_4"/>
    <property type="match status" value="1"/>
</dbReference>
<dbReference type="SUPFAM" id="SSF48403">
    <property type="entry name" value="Ankyrin repeat"/>
    <property type="match status" value="1"/>
</dbReference>
<proteinExistence type="predicted"/>
<dbReference type="InterPro" id="IPR036770">
    <property type="entry name" value="Ankyrin_rpt-contain_sf"/>
</dbReference>
<dbReference type="InterPro" id="IPR002110">
    <property type="entry name" value="Ankyrin_rpt"/>
</dbReference>
<evidence type="ECO:0000313" key="5">
    <source>
        <dbReference type="Proteomes" id="UP000546464"/>
    </source>
</evidence>
<dbReference type="PROSITE" id="PS50088">
    <property type="entry name" value="ANK_REPEAT"/>
    <property type="match status" value="3"/>
</dbReference>
<protein>
    <submittedName>
        <fullName evidence="4">Ankyrin repeat domain-containing protein</fullName>
    </submittedName>
</protein>
<dbReference type="EMBL" id="JACHVB010000013">
    <property type="protein sequence ID" value="MBC2593351.1"/>
    <property type="molecule type" value="Genomic_DNA"/>
</dbReference>
<name>A0A842HDB1_9BACT</name>
<evidence type="ECO:0000256" key="2">
    <source>
        <dbReference type="ARBA" id="ARBA00023043"/>
    </source>
</evidence>
<dbReference type="PROSITE" id="PS50297">
    <property type="entry name" value="ANK_REP_REGION"/>
    <property type="match status" value="3"/>
</dbReference>
<organism evidence="4 5">
    <name type="scientific">Ruficoccus amylovorans</name>
    <dbReference type="NCBI Taxonomy" id="1804625"/>
    <lineage>
        <taxon>Bacteria</taxon>
        <taxon>Pseudomonadati</taxon>
        <taxon>Verrucomicrobiota</taxon>
        <taxon>Opitutia</taxon>
        <taxon>Puniceicoccales</taxon>
        <taxon>Cerasicoccaceae</taxon>
        <taxon>Ruficoccus</taxon>
    </lineage>
</organism>